<protein>
    <submittedName>
        <fullName evidence="1">Uncharacterized protein</fullName>
    </submittedName>
</protein>
<dbReference type="EMBL" id="CP047475">
    <property type="protein sequence ID" value="QIA64528.1"/>
    <property type="molecule type" value="Genomic_DNA"/>
</dbReference>
<reference evidence="1 2" key="1">
    <citation type="submission" date="2020-01" db="EMBL/GenBank/DDBJ databases">
        <title>Whole genome and functional gene identification of agarase of Vibrio HN897.</title>
        <authorList>
            <person name="Liu Y."/>
            <person name="Zhao Z."/>
        </authorList>
    </citation>
    <scope>NUCLEOTIDE SEQUENCE [LARGE SCALE GENOMIC DNA]</scope>
    <source>
        <strain evidence="1 2">HN897</strain>
    </source>
</reference>
<organism evidence="1 2">
    <name type="scientific">Vibrio astriarenae</name>
    <dbReference type="NCBI Taxonomy" id="1481923"/>
    <lineage>
        <taxon>Bacteria</taxon>
        <taxon>Pseudomonadati</taxon>
        <taxon>Pseudomonadota</taxon>
        <taxon>Gammaproteobacteria</taxon>
        <taxon>Vibrionales</taxon>
        <taxon>Vibrionaceae</taxon>
        <taxon>Vibrio</taxon>
    </lineage>
</organism>
<dbReference type="AlphaFoldDB" id="A0A7Z2T502"/>
<evidence type="ECO:0000313" key="1">
    <source>
        <dbReference type="EMBL" id="QIA64528.1"/>
    </source>
</evidence>
<dbReference type="KEGG" id="vas:GT360_13965"/>
<evidence type="ECO:0000313" key="2">
    <source>
        <dbReference type="Proteomes" id="UP000464262"/>
    </source>
</evidence>
<accession>A0A7Z2T502</accession>
<gene>
    <name evidence="1" type="ORF">GT360_13965</name>
</gene>
<dbReference type="Proteomes" id="UP000464262">
    <property type="component" value="Chromosome 1"/>
</dbReference>
<proteinExistence type="predicted"/>
<name>A0A7Z2T502_9VIBR</name>
<dbReference type="RefSeq" id="WP_164649431.1">
    <property type="nucleotide sequence ID" value="NZ_CP047475.1"/>
</dbReference>
<sequence>MAKGVTFAHFQRQLDILRKGNFRLTEESVFTIYSALKIVKNHQVSNNKKRLGVVIS</sequence>
<keyword evidence="2" id="KW-1185">Reference proteome</keyword>